<protein>
    <recommendedName>
        <fullName evidence="4">3-carboxymuconate cyclase</fullName>
    </recommendedName>
</protein>
<evidence type="ECO:0000313" key="3">
    <source>
        <dbReference type="Proteomes" id="UP001152049"/>
    </source>
</evidence>
<name>A0A9W8VD27_9HYPO</name>
<sequence>MVAFTRLHFLLPTIITLAARVSGSPSCKPYPRHDDGPAKAVYFLTNDVENGVVALPVQHDGTLAKGTVTLTGGAGGVHVDAKGQLVTPDALVSQSSITVLGHHVFAVNPGSNTLSLLAIHPEDPTKLKLVGEPAHLPGDFPNTVAVSLKNKLVCVGLTGARSGVSCGSFHHHGLGTFDELRPFDLGQTTPPIAPPNTVSQTLFSDDESLLITLVKGNPATNSTGFVSIHPVEGTHTKGNKASVSMTGTRSSPNGTMILFGSEPIPGTSKIFVTDASFGAGIISIDSSTYKSKSLFKTEIEGQMATCWSTISPSTHTAFVADVAVNRLVELSLKDASVVSILDLPGDDQGLLDIKAAGHFIYALAPNNGSIEAAVNVVDVSGGPGSAKQIQHFGLSGIAGDRSQGLAVLF</sequence>
<gene>
    <name evidence="2" type="ORF">NW762_009018</name>
</gene>
<dbReference type="EMBL" id="JAOQAZ010000018">
    <property type="protein sequence ID" value="KAJ4256922.1"/>
    <property type="molecule type" value="Genomic_DNA"/>
</dbReference>
<evidence type="ECO:0000313" key="2">
    <source>
        <dbReference type="EMBL" id="KAJ4256922.1"/>
    </source>
</evidence>
<evidence type="ECO:0000256" key="1">
    <source>
        <dbReference type="SAM" id="SignalP"/>
    </source>
</evidence>
<keyword evidence="1" id="KW-0732">Signal</keyword>
<comment type="caution">
    <text evidence="2">The sequence shown here is derived from an EMBL/GenBank/DDBJ whole genome shotgun (WGS) entry which is preliminary data.</text>
</comment>
<keyword evidence="3" id="KW-1185">Reference proteome</keyword>
<evidence type="ECO:0008006" key="4">
    <source>
        <dbReference type="Google" id="ProtNLM"/>
    </source>
</evidence>
<dbReference type="OrthoDB" id="10006285at2759"/>
<organism evidence="2 3">
    <name type="scientific">Fusarium torreyae</name>
    <dbReference type="NCBI Taxonomy" id="1237075"/>
    <lineage>
        <taxon>Eukaryota</taxon>
        <taxon>Fungi</taxon>
        <taxon>Dikarya</taxon>
        <taxon>Ascomycota</taxon>
        <taxon>Pezizomycotina</taxon>
        <taxon>Sordariomycetes</taxon>
        <taxon>Hypocreomycetidae</taxon>
        <taxon>Hypocreales</taxon>
        <taxon>Nectriaceae</taxon>
        <taxon>Fusarium</taxon>
    </lineage>
</organism>
<feature type="chain" id="PRO_5040826517" description="3-carboxymuconate cyclase" evidence="1">
    <location>
        <begin position="24"/>
        <end position="409"/>
    </location>
</feature>
<reference evidence="2" key="1">
    <citation type="submission" date="2022-09" db="EMBL/GenBank/DDBJ databases">
        <title>Fusarium specimens isolated from Avocado Roots.</title>
        <authorList>
            <person name="Stajich J."/>
            <person name="Roper C."/>
            <person name="Heimlech-Rivalta G."/>
        </authorList>
    </citation>
    <scope>NUCLEOTIDE SEQUENCE</scope>
    <source>
        <strain evidence="2">CF00136</strain>
    </source>
</reference>
<dbReference type="SUPFAM" id="SSF82171">
    <property type="entry name" value="DPP6 N-terminal domain-like"/>
    <property type="match status" value="1"/>
</dbReference>
<dbReference type="AlphaFoldDB" id="A0A9W8VD27"/>
<feature type="signal peptide" evidence="1">
    <location>
        <begin position="1"/>
        <end position="23"/>
    </location>
</feature>
<proteinExistence type="predicted"/>
<accession>A0A9W8VD27</accession>
<dbReference type="Proteomes" id="UP001152049">
    <property type="component" value="Unassembled WGS sequence"/>
</dbReference>